<evidence type="ECO:0000313" key="2">
    <source>
        <dbReference type="EMBL" id="CEM18829.1"/>
    </source>
</evidence>
<accession>A0A0G4FV32</accession>
<feature type="transmembrane region" description="Helical" evidence="1">
    <location>
        <begin position="304"/>
        <end position="328"/>
    </location>
</feature>
<organism evidence="2">
    <name type="scientific">Chromera velia CCMP2878</name>
    <dbReference type="NCBI Taxonomy" id="1169474"/>
    <lineage>
        <taxon>Eukaryota</taxon>
        <taxon>Sar</taxon>
        <taxon>Alveolata</taxon>
        <taxon>Colpodellida</taxon>
        <taxon>Chromeraceae</taxon>
        <taxon>Chromera</taxon>
    </lineage>
</organism>
<feature type="transmembrane region" description="Helical" evidence="1">
    <location>
        <begin position="279"/>
        <end position="298"/>
    </location>
</feature>
<proteinExistence type="predicted"/>
<dbReference type="VEuPathDB" id="CryptoDB:Cvel_18929"/>
<keyword evidence="1" id="KW-0812">Transmembrane</keyword>
<protein>
    <submittedName>
        <fullName evidence="2">Uncharacterized protein</fullName>
    </submittedName>
</protein>
<gene>
    <name evidence="2" type="ORF">Cvel_18929</name>
</gene>
<dbReference type="EMBL" id="CDMZ01000658">
    <property type="protein sequence ID" value="CEM18829.1"/>
    <property type="molecule type" value="Genomic_DNA"/>
</dbReference>
<evidence type="ECO:0000256" key="1">
    <source>
        <dbReference type="SAM" id="Phobius"/>
    </source>
</evidence>
<dbReference type="AlphaFoldDB" id="A0A0G4FV32"/>
<keyword evidence="1" id="KW-0472">Membrane</keyword>
<reference evidence="2" key="1">
    <citation type="submission" date="2014-11" db="EMBL/GenBank/DDBJ databases">
        <authorList>
            <person name="Otto D Thomas"/>
            <person name="Naeem Raeece"/>
        </authorList>
    </citation>
    <scope>NUCLEOTIDE SEQUENCE</scope>
</reference>
<name>A0A0G4FV32_9ALVE</name>
<sequence length="365" mass="39050">MLRPPPCMLVMQNRSIQSSFLAFRLAGSIPCSEWKQGEASELKEREGSVPCSEWRQSEASELKEREGARLPIGSSNAEEVGCKAGPRCGAGARRGTRLGCRAGEGYRAGVHCRAGEGWKARAQCRAGEECGAGEGWARVRAEIQRVDGTSTGLAQRLGGRDGCDANLALEFQNAVSRRLLPLVSAGSCAIALHAVLLSPLCSTSATVCEEASHSRRVRTQALLQNKRLILDLIGKGIASDQHGLSDAEKRLIDGKCEKSTCPAEIGDHRDGESAEASQALVGLAIFITLTVLVAGELSPQAPKWASILTIALAALALISFVTEGVILIERHRVLQEFLNALVVTHQWTRGLVASLRQQGGIQTRQ</sequence>
<keyword evidence="1" id="KW-1133">Transmembrane helix</keyword>